<dbReference type="GeneID" id="98139297"/>
<keyword evidence="3" id="KW-1185">Reference proteome</keyword>
<gene>
    <name evidence="2" type="ORF">BJX67DRAFT_103870</name>
</gene>
<organism evidence="2 3">
    <name type="scientific">Aspergillus lucknowensis</name>
    <dbReference type="NCBI Taxonomy" id="176173"/>
    <lineage>
        <taxon>Eukaryota</taxon>
        <taxon>Fungi</taxon>
        <taxon>Dikarya</taxon>
        <taxon>Ascomycota</taxon>
        <taxon>Pezizomycotina</taxon>
        <taxon>Eurotiomycetes</taxon>
        <taxon>Eurotiomycetidae</taxon>
        <taxon>Eurotiales</taxon>
        <taxon>Aspergillaceae</taxon>
        <taxon>Aspergillus</taxon>
        <taxon>Aspergillus subgen. Nidulantes</taxon>
    </lineage>
</organism>
<evidence type="ECO:0000313" key="2">
    <source>
        <dbReference type="EMBL" id="KAL2872231.1"/>
    </source>
</evidence>
<accession>A0ABR4M6Q7</accession>
<evidence type="ECO:0000313" key="3">
    <source>
        <dbReference type="Proteomes" id="UP001610432"/>
    </source>
</evidence>
<dbReference type="Proteomes" id="UP001610432">
    <property type="component" value="Unassembled WGS sequence"/>
</dbReference>
<comment type="caution">
    <text evidence="2">The sequence shown here is derived from an EMBL/GenBank/DDBJ whole genome shotgun (WGS) entry which is preliminary data.</text>
</comment>
<reference evidence="2 3" key="1">
    <citation type="submission" date="2024-07" db="EMBL/GenBank/DDBJ databases">
        <title>Section-level genome sequencing and comparative genomics of Aspergillus sections Usti and Cavernicolus.</title>
        <authorList>
            <consortium name="Lawrence Berkeley National Laboratory"/>
            <person name="Nybo J.L."/>
            <person name="Vesth T.C."/>
            <person name="Theobald S."/>
            <person name="Frisvad J.C."/>
            <person name="Larsen T.O."/>
            <person name="Kjaerboelling I."/>
            <person name="Rothschild-Mancinelli K."/>
            <person name="Lyhne E.K."/>
            <person name="Kogle M.E."/>
            <person name="Barry K."/>
            <person name="Clum A."/>
            <person name="Na H."/>
            <person name="Ledsgaard L."/>
            <person name="Lin J."/>
            <person name="Lipzen A."/>
            <person name="Kuo A."/>
            <person name="Riley R."/>
            <person name="Mondo S."/>
            <person name="Labutti K."/>
            <person name="Haridas S."/>
            <person name="Pangalinan J."/>
            <person name="Salamov A.A."/>
            <person name="Simmons B.A."/>
            <person name="Magnuson J.K."/>
            <person name="Chen J."/>
            <person name="Drula E."/>
            <person name="Henrissat B."/>
            <person name="Wiebenga A."/>
            <person name="Lubbers R.J."/>
            <person name="Gomes A.C."/>
            <person name="Macurrencykelacurrency M.R."/>
            <person name="Stajich J."/>
            <person name="Grigoriev I.V."/>
            <person name="Mortensen U.H."/>
            <person name="De Vries R.P."/>
            <person name="Baker S.E."/>
            <person name="Andersen M.R."/>
        </authorList>
    </citation>
    <scope>NUCLEOTIDE SEQUENCE [LARGE SCALE GENOMIC DNA]</scope>
    <source>
        <strain evidence="2 3">CBS 449.75</strain>
    </source>
</reference>
<dbReference type="RefSeq" id="XP_070891210.1">
    <property type="nucleotide sequence ID" value="XM_071024225.1"/>
</dbReference>
<sequence>MDEQRHNAGSAQRAPTSIDLHVTRKRFLAPKFRNILRAEQPQCRSRDDQSVQSSRSSVRKGRCIERASPALVGRDSCWKLLSLLSRPVLADDPSNPADAPELFLGSDPPTMAMMLSDTPSSWTVAVMDTEVCTKRFGHARNFCV</sequence>
<dbReference type="EMBL" id="JBFXLQ010000002">
    <property type="protein sequence ID" value="KAL2872231.1"/>
    <property type="molecule type" value="Genomic_DNA"/>
</dbReference>
<feature type="region of interest" description="Disordered" evidence="1">
    <location>
        <begin position="39"/>
        <end position="59"/>
    </location>
</feature>
<protein>
    <submittedName>
        <fullName evidence="2">Uncharacterized protein</fullName>
    </submittedName>
</protein>
<name>A0ABR4M6Q7_9EURO</name>
<evidence type="ECO:0000256" key="1">
    <source>
        <dbReference type="SAM" id="MobiDB-lite"/>
    </source>
</evidence>
<proteinExistence type="predicted"/>